<dbReference type="EMBL" id="SRLO01000155">
    <property type="protein sequence ID" value="TNN71074.1"/>
    <property type="molecule type" value="Genomic_DNA"/>
</dbReference>
<reference evidence="1 2" key="1">
    <citation type="submission" date="2019-03" db="EMBL/GenBank/DDBJ databases">
        <title>First draft genome of Liparis tanakae, snailfish: a comprehensive survey of snailfish specific genes.</title>
        <authorList>
            <person name="Kim W."/>
            <person name="Song I."/>
            <person name="Jeong J.-H."/>
            <person name="Kim D."/>
            <person name="Kim S."/>
            <person name="Ryu S."/>
            <person name="Song J.Y."/>
            <person name="Lee S.K."/>
        </authorList>
    </citation>
    <scope>NUCLEOTIDE SEQUENCE [LARGE SCALE GENOMIC DNA]</scope>
    <source>
        <tissue evidence="1">Muscle</tissue>
    </source>
</reference>
<evidence type="ECO:0000313" key="2">
    <source>
        <dbReference type="Proteomes" id="UP000314294"/>
    </source>
</evidence>
<name>A0A4Z2I1B7_9TELE</name>
<accession>A0A4Z2I1B7</accession>
<gene>
    <name evidence="1" type="ORF">EYF80_018735</name>
</gene>
<protein>
    <submittedName>
        <fullName evidence="1">Uncharacterized protein</fullName>
    </submittedName>
</protein>
<evidence type="ECO:0000313" key="1">
    <source>
        <dbReference type="EMBL" id="TNN71074.1"/>
    </source>
</evidence>
<organism evidence="1 2">
    <name type="scientific">Liparis tanakae</name>
    <name type="common">Tanaka's snailfish</name>
    <dbReference type="NCBI Taxonomy" id="230148"/>
    <lineage>
        <taxon>Eukaryota</taxon>
        <taxon>Metazoa</taxon>
        <taxon>Chordata</taxon>
        <taxon>Craniata</taxon>
        <taxon>Vertebrata</taxon>
        <taxon>Euteleostomi</taxon>
        <taxon>Actinopterygii</taxon>
        <taxon>Neopterygii</taxon>
        <taxon>Teleostei</taxon>
        <taxon>Neoteleostei</taxon>
        <taxon>Acanthomorphata</taxon>
        <taxon>Eupercaria</taxon>
        <taxon>Perciformes</taxon>
        <taxon>Cottioidei</taxon>
        <taxon>Cottales</taxon>
        <taxon>Liparidae</taxon>
        <taxon>Liparis</taxon>
    </lineage>
</organism>
<proteinExistence type="predicted"/>
<dbReference type="AlphaFoldDB" id="A0A4Z2I1B7"/>
<dbReference type="Proteomes" id="UP000314294">
    <property type="component" value="Unassembled WGS sequence"/>
</dbReference>
<keyword evidence="2" id="KW-1185">Reference proteome</keyword>
<comment type="caution">
    <text evidence="1">The sequence shown here is derived from an EMBL/GenBank/DDBJ whole genome shotgun (WGS) entry which is preliminary data.</text>
</comment>
<sequence>MPMPPYGALHLLPELHLQAETPLESLKVDQVQDGPAEGGEVWIEADVEDVSVVRYLVLPLGLDVWHPQGVANGLDRIGRGTVRRTKDGCHPQRELVAG</sequence>